<name>V5GX54_ANOGL</name>
<feature type="non-terminal residue" evidence="1">
    <location>
        <position position="1"/>
    </location>
</feature>
<reference evidence="1" key="1">
    <citation type="submission" date="2013-07" db="EMBL/GenBank/DDBJ databases">
        <title>Midgut Transcriptome Profiling of Anoplphora glabripennis, a Lignocellulose Degrading, Wood-Boring Cerambycid.</title>
        <authorList>
            <person name="Scully E.D."/>
            <person name="Hoover K."/>
            <person name="Carlson J.E."/>
            <person name="Tien M."/>
            <person name="Geib S.M."/>
        </authorList>
    </citation>
    <scope>NUCLEOTIDE SEQUENCE</scope>
</reference>
<protein>
    <submittedName>
        <fullName evidence="1">Uncharacterized protein</fullName>
    </submittedName>
</protein>
<organism evidence="1">
    <name type="scientific">Anoplophora glabripennis</name>
    <name type="common">Asian longhorn beetle</name>
    <name type="synonym">Anoplophora nobilis</name>
    <dbReference type="NCBI Taxonomy" id="217634"/>
    <lineage>
        <taxon>Eukaryota</taxon>
        <taxon>Metazoa</taxon>
        <taxon>Ecdysozoa</taxon>
        <taxon>Arthropoda</taxon>
        <taxon>Hexapoda</taxon>
        <taxon>Insecta</taxon>
        <taxon>Pterygota</taxon>
        <taxon>Neoptera</taxon>
        <taxon>Endopterygota</taxon>
        <taxon>Coleoptera</taxon>
        <taxon>Polyphaga</taxon>
        <taxon>Cucujiformia</taxon>
        <taxon>Chrysomeloidea</taxon>
        <taxon>Cerambycidae</taxon>
        <taxon>Lamiinae</taxon>
        <taxon>Lamiini</taxon>
        <taxon>Anoplophora</taxon>
    </lineage>
</organism>
<proteinExistence type="predicted"/>
<feature type="non-terminal residue" evidence="1">
    <location>
        <position position="201"/>
    </location>
</feature>
<dbReference type="AlphaFoldDB" id="V5GX54"/>
<dbReference type="EMBL" id="GALX01002114">
    <property type="protein sequence ID" value="JAB66352.1"/>
    <property type="molecule type" value="Transcribed_RNA"/>
</dbReference>
<evidence type="ECO:0000313" key="1">
    <source>
        <dbReference type="EMBL" id="JAB66352.1"/>
    </source>
</evidence>
<accession>V5GX54</accession>
<sequence length="201" mass="23637">NMEEILSFYVNVEVKLLPAKQQSGNKRTYKRILSTLCHQIISVLNLYLLNREDRVCHVVMKVKLNLQSGESKDLLNILYGNFLTKRPKEKSDLEFCRAYILYQKWKTIRKPDDWEKMDEVMYNLHERTPDSIKSSPILKQILLPQNNSILDTLTHISEKHLIISEEYFKYIKSNKLHEDNIIASGIDDIEIQDDDIISDLV</sequence>